<evidence type="ECO:0000256" key="3">
    <source>
        <dbReference type="ARBA" id="ARBA00022475"/>
    </source>
</evidence>
<keyword evidence="8 9" id="KW-0472">Membrane</keyword>
<dbReference type="EMBL" id="VUNE01000002">
    <property type="protein sequence ID" value="MST62297.1"/>
    <property type="molecule type" value="Genomic_DNA"/>
</dbReference>
<dbReference type="Proteomes" id="UP000440713">
    <property type="component" value="Unassembled WGS sequence"/>
</dbReference>
<evidence type="ECO:0000259" key="11">
    <source>
        <dbReference type="PROSITE" id="PS50929"/>
    </source>
</evidence>
<organism evidence="12 13">
    <name type="scientific">Peptostreptococcus porci</name>
    <dbReference type="NCBI Taxonomy" id="2652282"/>
    <lineage>
        <taxon>Bacteria</taxon>
        <taxon>Bacillati</taxon>
        <taxon>Bacillota</taxon>
        <taxon>Clostridia</taxon>
        <taxon>Peptostreptococcales</taxon>
        <taxon>Peptostreptococcaceae</taxon>
        <taxon>Peptostreptococcus</taxon>
    </lineage>
</organism>
<evidence type="ECO:0000256" key="7">
    <source>
        <dbReference type="ARBA" id="ARBA00022989"/>
    </source>
</evidence>
<keyword evidence="2" id="KW-0813">Transport</keyword>
<evidence type="ECO:0000259" key="10">
    <source>
        <dbReference type="PROSITE" id="PS50893"/>
    </source>
</evidence>
<dbReference type="InterPro" id="IPR003593">
    <property type="entry name" value="AAA+_ATPase"/>
</dbReference>
<dbReference type="Pfam" id="PF00005">
    <property type="entry name" value="ABC_tran"/>
    <property type="match status" value="1"/>
</dbReference>
<dbReference type="GO" id="GO:0005524">
    <property type="term" value="F:ATP binding"/>
    <property type="evidence" value="ECO:0007669"/>
    <property type="project" value="UniProtKB-KW"/>
</dbReference>
<sequence length="583" mass="66278">MNTFKKLFSYAEEKKVFIVLSLFFSGFATCLSFLPYYFFWQILREITTNSNITEIKQISLYIFLTTVLYGVTYIISLLCSHLFAFRLETNMKKRGLYHLLNASFSFFDINPSGRTRKVIDDNTGNTHTIIAHILPDSVNAVLFPIGVLVLSFVASWKIGVLMSIVIILALISFKLMYADENMMKEYMSALEDINSETVEYVRGIQVIKVFGLTLDSFKKLHESILNYSRVVNKFSQMSRTPFVIFQCLMMSFSALIIIIAYPMIVMNESMSEIISLVVFFMTFAGLLNSAFVKIMFFSKNLTLAKDAIDKLEDLFEKMDENKLVMGNITKMENYDIEFEKVSFGYEKDVSILNGFDLKLESGKKYALVGSSGGGKSTIAKLISGFYPVSSGKLKIGGKDIKEYSGEALEKNIAFVFQHAKLFSRTIFDNVKIGNPEASYEEVMRALEIAMCNNILDKFETREKTIIGAEGVHLSGGEIQRIAIARAILKDAPIIILDEASAASDPENEYEMQRAFSNLMKNKTVIMIAHRLSSIRNVDEILVIDEGKVIERGSHEKLMEGNTKYRYFRELFKNANEWRVVNEN</sequence>
<dbReference type="GO" id="GO:0005886">
    <property type="term" value="C:plasma membrane"/>
    <property type="evidence" value="ECO:0007669"/>
    <property type="project" value="UniProtKB-SubCell"/>
</dbReference>
<evidence type="ECO:0000313" key="12">
    <source>
        <dbReference type="EMBL" id="MST62297.1"/>
    </source>
</evidence>
<evidence type="ECO:0000256" key="4">
    <source>
        <dbReference type="ARBA" id="ARBA00022692"/>
    </source>
</evidence>
<feature type="domain" description="ABC transmembrane type-1" evidence="11">
    <location>
        <begin position="19"/>
        <end position="299"/>
    </location>
</feature>
<dbReference type="AlphaFoldDB" id="A0A6N7XG06"/>
<dbReference type="InterPro" id="IPR003439">
    <property type="entry name" value="ABC_transporter-like_ATP-bd"/>
</dbReference>
<evidence type="ECO:0000256" key="1">
    <source>
        <dbReference type="ARBA" id="ARBA00004651"/>
    </source>
</evidence>
<feature type="transmembrane region" description="Helical" evidence="9">
    <location>
        <begin position="137"/>
        <end position="154"/>
    </location>
</feature>
<feature type="transmembrane region" description="Helical" evidence="9">
    <location>
        <begin position="273"/>
        <end position="296"/>
    </location>
</feature>
<dbReference type="PROSITE" id="PS50893">
    <property type="entry name" value="ABC_TRANSPORTER_2"/>
    <property type="match status" value="1"/>
</dbReference>
<keyword evidence="5" id="KW-0547">Nucleotide-binding</keyword>
<keyword evidence="3" id="KW-1003">Cell membrane</keyword>
<dbReference type="GO" id="GO:0016887">
    <property type="term" value="F:ATP hydrolysis activity"/>
    <property type="evidence" value="ECO:0007669"/>
    <property type="project" value="InterPro"/>
</dbReference>
<dbReference type="PANTHER" id="PTHR24221:SF397">
    <property type="entry name" value="ABC TRANSPORTER, ATP-BINDING TRANSMEMBRANE PROTEIN"/>
    <property type="match status" value="1"/>
</dbReference>
<dbReference type="PROSITE" id="PS50929">
    <property type="entry name" value="ABC_TM1F"/>
    <property type="match status" value="1"/>
</dbReference>
<feature type="transmembrane region" description="Helical" evidence="9">
    <location>
        <begin position="242"/>
        <end position="261"/>
    </location>
</feature>
<accession>A0A6N7XG06</accession>
<dbReference type="InterPro" id="IPR011527">
    <property type="entry name" value="ABC1_TM_dom"/>
</dbReference>
<comment type="caution">
    <text evidence="12">The sequence shown here is derived from an EMBL/GenBank/DDBJ whole genome shotgun (WGS) entry which is preliminary data.</text>
</comment>
<dbReference type="RefSeq" id="WP_154537691.1">
    <property type="nucleotide sequence ID" value="NZ_VUNE01000002.1"/>
</dbReference>
<dbReference type="SUPFAM" id="SSF52540">
    <property type="entry name" value="P-loop containing nucleoside triphosphate hydrolases"/>
    <property type="match status" value="1"/>
</dbReference>
<dbReference type="SUPFAM" id="SSF90123">
    <property type="entry name" value="ABC transporter transmembrane region"/>
    <property type="match status" value="1"/>
</dbReference>
<evidence type="ECO:0000313" key="13">
    <source>
        <dbReference type="Proteomes" id="UP000440713"/>
    </source>
</evidence>
<feature type="transmembrane region" description="Helical" evidence="9">
    <location>
        <begin position="58"/>
        <end position="84"/>
    </location>
</feature>
<dbReference type="InterPro" id="IPR017871">
    <property type="entry name" value="ABC_transporter-like_CS"/>
</dbReference>
<dbReference type="Pfam" id="PF00664">
    <property type="entry name" value="ABC_membrane"/>
    <property type="match status" value="1"/>
</dbReference>
<feature type="transmembrane region" description="Helical" evidence="9">
    <location>
        <begin position="160"/>
        <end position="177"/>
    </location>
</feature>
<keyword evidence="4 9" id="KW-0812">Transmembrane</keyword>
<dbReference type="PANTHER" id="PTHR24221">
    <property type="entry name" value="ATP-BINDING CASSETTE SUB-FAMILY B"/>
    <property type="match status" value="1"/>
</dbReference>
<dbReference type="Gene3D" id="1.20.1560.10">
    <property type="entry name" value="ABC transporter type 1, transmembrane domain"/>
    <property type="match status" value="1"/>
</dbReference>
<dbReference type="PROSITE" id="PS00211">
    <property type="entry name" value="ABC_TRANSPORTER_1"/>
    <property type="match status" value="1"/>
</dbReference>
<dbReference type="FunFam" id="3.40.50.300:FF:000221">
    <property type="entry name" value="Multidrug ABC transporter ATP-binding protein"/>
    <property type="match status" value="1"/>
</dbReference>
<reference evidence="12 13" key="1">
    <citation type="submission" date="2019-08" db="EMBL/GenBank/DDBJ databases">
        <title>In-depth cultivation of the pig gut microbiome towards novel bacterial diversity and tailored functional studies.</title>
        <authorList>
            <person name="Wylensek D."/>
            <person name="Hitch T.C.A."/>
            <person name="Clavel T."/>
        </authorList>
    </citation>
    <scope>NUCLEOTIDE SEQUENCE [LARGE SCALE GENOMIC DNA]</scope>
    <source>
        <strain evidence="12 13">WCA-SAB-591-4A-A</strain>
    </source>
</reference>
<comment type="subcellular location">
    <subcellularLocation>
        <location evidence="1">Cell membrane</location>
        <topology evidence="1">Multi-pass membrane protein</topology>
    </subcellularLocation>
</comment>
<keyword evidence="7 9" id="KW-1133">Transmembrane helix</keyword>
<dbReference type="GO" id="GO:0034040">
    <property type="term" value="F:ATPase-coupled lipid transmembrane transporter activity"/>
    <property type="evidence" value="ECO:0007669"/>
    <property type="project" value="TreeGrafter"/>
</dbReference>
<feature type="transmembrane region" description="Helical" evidence="9">
    <location>
        <begin position="16"/>
        <end position="38"/>
    </location>
</feature>
<dbReference type="InterPro" id="IPR036640">
    <property type="entry name" value="ABC1_TM_sf"/>
</dbReference>
<evidence type="ECO:0000256" key="2">
    <source>
        <dbReference type="ARBA" id="ARBA00022448"/>
    </source>
</evidence>
<name>A0A6N7XG06_9FIRM</name>
<proteinExistence type="predicted"/>
<dbReference type="Gene3D" id="3.40.50.300">
    <property type="entry name" value="P-loop containing nucleotide triphosphate hydrolases"/>
    <property type="match status" value="1"/>
</dbReference>
<keyword evidence="13" id="KW-1185">Reference proteome</keyword>
<evidence type="ECO:0000256" key="8">
    <source>
        <dbReference type="ARBA" id="ARBA00023136"/>
    </source>
</evidence>
<evidence type="ECO:0000256" key="9">
    <source>
        <dbReference type="SAM" id="Phobius"/>
    </source>
</evidence>
<feature type="domain" description="ABC transporter" evidence="10">
    <location>
        <begin position="336"/>
        <end position="570"/>
    </location>
</feature>
<keyword evidence="6 12" id="KW-0067">ATP-binding</keyword>
<gene>
    <name evidence="12" type="ORF">FYJ71_04815</name>
</gene>
<evidence type="ECO:0000256" key="5">
    <source>
        <dbReference type="ARBA" id="ARBA00022741"/>
    </source>
</evidence>
<evidence type="ECO:0000256" key="6">
    <source>
        <dbReference type="ARBA" id="ARBA00022840"/>
    </source>
</evidence>
<dbReference type="InterPro" id="IPR039421">
    <property type="entry name" value="Type_1_exporter"/>
</dbReference>
<dbReference type="SMART" id="SM00382">
    <property type="entry name" value="AAA"/>
    <property type="match status" value="1"/>
</dbReference>
<dbReference type="InterPro" id="IPR027417">
    <property type="entry name" value="P-loop_NTPase"/>
</dbReference>
<dbReference type="GO" id="GO:0140359">
    <property type="term" value="F:ABC-type transporter activity"/>
    <property type="evidence" value="ECO:0007669"/>
    <property type="project" value="InterPro"/>
</dbReference>
<protein>
    <submittedName>
        <fullName evidence="12">ABC transporter ATP-binding protein</fullName>
    </submittedName>
</protein>